<organism evidence="2">
    <name type="scientific">uncultured Sulfurovum sp</name>
    <dbReference type="NCBI Taxonomy" id="269237"/>
    <lineage>
        <taxon>Bacteria</taxon>
        <taxon>Pseudomonadati</taxon>
        <taxon>Campylobacterota</taxon>
        <taxon>Epsilonproteobacteria</taxon>
        <taxon>Campylobacterales</taxon>
        <taxon>Sulfurovaceae</taxon>
        <taxon>Sulfurovum</taxon>
        <taxon>environmental samples</taxon>
    </lineage>
</organism>
<dbReference type="InterPro" id="IPR004256">
    <property type="entry name" value="DUF234"/>
</dbReference>
<name>A0A6S6TZX3_9BACT</name>
<dbReference type="Pfam" id="PF03008">
    <property type="entry name" value="DUF234"/>
    <property type="match status" value="1"/>
</dbReference>
<dbReference type="AlphaFoldDB" id="A0A6S6TZX3"/>
<accession>A0A6S6TZX3</accession>
<proteinExistence type="predicted"/>
<evidence type="ECO:0000259" key="1">
    <source>
        <dbReference type="Pfam" id="PF03008"/>
    </source>
</evidence>
<reference evidence="2" key="1">
    <citation type="submission" date="2020-01" db="EMBL/GenBank/DDBJ databases">
        <authorList>
            <person name="Meier V. D."/>
            <person name="Meier V D."/>
        </authorList>
    </citation>
    <scope>NUCLEOTIDE SEQUENCE</scope>
    <source>
        <strain evidence="2">HLG_WM_MAG_01</strain>
    </source>
</reference>
<feature type="domain" description="DUF234" evidence="1">
    <location>
        <begin position="146"/>
        <end position="240"/>
    </location>
</feature>
<gene>
    <name evidence="2" type="ORF">HELGO_WM7029</name>
</gene>
<dbReference type="PANTHER" id="PTHR34704">
    <property type="entry name" value="ATPASE"/>
    <property type="match status" value="1"/>
</dbReference>
<dbReference type="PANTHER" id="PTHR34704:SF1">
    <property type="entry name" value="ATPASE"/>
    <property type="match status" value="1"/>
</dbReference>
<protein>
    <recommendedName>
        <fullName evidence="1">DUF234 domain-containing protein</fullName>
    </recommendedName>
</protein>
<dbReference type="EMBL" id="CACVAS010000128">
    <property type="protein sequence ID" value="CAA6824975.1"/>
    <property type="molecule type" value="Genomic_DNA"/>
</dbReference>
<evidence type="ECO:0000313" key="2">
    <source>
        <dbReference type="EMBL" id="CAA6824975.1"/>
    </source>
</evidence>
<sequence length="307" mass="35691">MAKHPTLLQHFRSFVYQNKITDFEKGLAYFTVFGGTGWDVDSSKDVASLIEEKVLRNYESLHKSMTRYTHNNPVYHKILSLIALGTEHEHDVFKQAKVGKDRGEEAIDYLENKSLLKFDLSFEQPFHEHDKKSDRLLFTLPFMRFWFAMISPNYKNIASGDFLEFKDKWKSVSENFSIVLSNQLVLEFVKEHLTKQDEKDPVVSIGTYYDKAVQLHILAKRESGKLVAGACKYANSEAKINMIEMLKQKCEKVKLEVNEYVLFSKNGFTQELKDCDEKPTLLTQKELSALLKDISKKDLLTYTNRKY</sequence>